<dbReference type="Pfam" id="PF00579">
    <property type="entry name" value="tRNA-synt_1b"/>
    <property type="match status" value="1"/>
</dbReference>
<dbReference type="InterPro" id="IPR001412">
    <property type="entry name" value="aa-tRNA-synth_I_CS"/>
</dbReference>
<evidence type="ECO:0000256" key="3">
    <source>
        <dbReference type="ARBA" id="ARBA00022741"/>
    </source>
</evidence>
<dbReference type="PROSITE" id="PS50889">
    <property type="entry name" value="S4"/>
    <property type="match status" value="1"/>
</dbReference>
<evidence type="ECO:0000256" key="4">
    <source>
        <dbReference type="ARBA" id="ARBA00022840"/>
    </source>
</evidence>
<dbReference type="InterPro" id="IPR014729">
    <property type="entry name" value="Rossmann-like_a/b/a_fold"/>
</dbReference>
<dbReference type="STRING" id="1198029.A0A1U7LR37"/>
<reference evidence="13 14" key="1">
    <citation type="submission" date="2016-04" db="EMBL/GenBank/DDBJ databases">
        <title>Evolutionary innovation and constraint leading to complex multicellularity in the Ascomycota.</title>
        <authorList>
            <person name="Cisse O."/>
            <person name="Nguyen A."/>
            <person name="Hewitt D.A."/>
            <person name="Jedd G."/>
            <person name="Stajich J.E."/>
        </authorList>
    </citation>
    <scope>NUCLEOTIDE SEQUENCE [LARGE SCALE GENOMIC DNA]</scope>
    <source>
        <strain evidence="13 14">DAH-3</strain>
    </source>
</reference>
<comment type="catalytic activity">
    <reaction evidence="9 11">
        <text>tRNA(Tyr) + L-tyrosine + ATP = L-tyrosyl-tRNA(Tyr) + AMP + diphosphate + H(+)</text>
        <dbReference type="Rhea" id="RHEA:10220"/>
        <dbReference type="Rhea" id="RHEA-COMP:9706"/>
        <dbReference type="Rhea" id="RHEA-COMP:9707"/>
        <dbReference type="ChEBI" id="CHEBI:15378"/>
        <dbReference type="ChEBI" id="CHEBI:30616"/>
        <dbReference type="ChEBI" id="CHEBI:33019"/>
        <dbReference type="ChEBI" id="CHEBI:58315"/>
        <dbReference type="ChEBI" id="CHEBI:78442"/>
        <dbReference type="ChEBI" id="CHEBI:78536"/>
        <dbReference type="ChEBI" id="CHEBI:456215"/>
        <dbReference type="EC" id="6.1.1.1"/>
    </reaction>
</comment>
<dbReference type="PANTHER" id="PTHR11766:SF0">
    <property type="entry name" value="TYROSINE--TRNA LIGASE, MITOCHONDRIAL"/>
    <property type="match status" value="1"/>
</dbReference>
<dbReference type="OMA" id="YMMAKDS"/>
<dbReference type="CDD" id="cd00165">
    <property type="entry name" value="S4"/>
    <property type="match status" value="1"/>
</dbReference>
<keyword evidence="6 11" id="KW-0648">Protein biosynthesis</keyword>
<dbReference type="GO" id="GO:0003723">
    <property type="term" value="F:RNA binding"/>
    <property type="evidence" value="ECO:0007669"/>
    <property type="project" value="UniProtKB-KW"/>
</dbReference>
<dbReference type="EMBL" id="LXFE01000515">
    <property type="protein sequence ID" value="OLL25043.1"/>
    <property type="molecule type" value="Genomic_DNA"/>
</dbReference>
<feature type="domain" description="Tyrosine--tRNA ligase SYY-like C-terminal" evidence="12">
    <location>
        <begin position="391"/>
        <end position="452"/>
    </location>
</feature>
<evidence type="ECO:0000256" key="9">
    <source>
        <dbReference type="ARBA" id="ARBA00048248"/>
    </source>
</evidence>
<evidence type="ECO:0000256" key="6">
    <source>
        <dbReference type="ARBA" id="ARBA00022917"/>
    </source>
</evidence>
<dbReference type="PROSITE" id="PS00178">
    <property type="entry name" value="AA_TRNA_LIGASE_I"/>
    <property type="match status" value="1"/>
</dbReference>
<dbReference type="SUPFAM" id="SSF55174">
    <property type="entry name" value="Alpha-L RNA-binding motif"/>
    <property type="match status" value="1"/>
</dbReference>
<dbReference type="Gene3D" id="1.10.240.10">
    <property type="entry name" value="Tyrosyl-Transfer RNA Synthetase"/>
    <property type="match status" value="1"/>
</dbReference>
<dbReference type="SUPFAM" id="SSF52374">
    <property type="entry name" value="Nucleotidylyl transferase"/>
    <property type="match status" value="1"/>
</dbReference>
<evidence type="ECO:0000256" key="8">
    <source>
        <dbReference type="ARBA" id="ARBA00033323"/>
    </source>
</evidence>
<evidence type="ECO:0000259" key="12">
    <source>
        <dbReference type="Pfam" id="PF22421"/>
    </source>
</evidence>
<dbReference type="GO" id="GO:0005829">
    <property type="term" value="C:cytosol"/>
    <property type="evidence" value="ECO:0007669"/>
    <property type="project" value="TreeGrafter"/>
</dbReference>
<accession>A0A1U7LR37</accession>
<dbReference type="Proteomes" id="UP000186594">
    <property type="component" value="Unassembled WGS sequence"/>
</dbReference>
<dbReference type="Gene3D" id="3.40.50.620">
    <property type="entry name" value="HUPs"/>
    <property type="match status" value="1"/>
</dbReference>
<dbReference type="PRINTS" id="PR01040">
    <property type="entry name" value="TRNASYNTHTYR"/>
</dbReference>
<comment type="caution">
    <text evidence="13">The sequence shown here is derived from an EMBL/GenBank/DDBJ whole genome shotgun (WGS) entry which is preliminary data.</text>
</comment>
<dbReference type="OrthoDB" id="337870at2759"/>
<keyword evidence="3 11" id="KW-0547">Nucleotide-binding</keyword>
<evidence type="ECO:0000256" key="1">
    <source>
        <dbReference type="ARBA" id="ARBA00013160"/>
    </source>
</evidence>
<gene>
    <name evidence="13" type="ORF">NEOLI_000149</name>
</gene>
<dbReference type="InterPro" id="IPR024088">
    <property type="entry name" value="Tyr-tRNA-ligase_bac-type"/>
</dbReference>
<evidence type="ECO:0000313" key="14">
    <source>
        <dbReference type="Proteomes" id="UP000186594"/>
    </source>
</evidence>
<sequence length="456" mass="50718">MRLYGRLLIHVHPPPLLQDLAQRGLLVQIAGAAPPNTENFRIYAGADPTAPSLHIGNLVALVPLLHSLVRGNSPTALIGTATVQLGDPSGRNTERSILAQHQQLANAKRIESQLHKFFENGSHYAQHYGYHSNNFAAPEIRTNAEWLNNLSFLDFMATIGRNARVSQMIARESVKARLQSDQGLSFAEFSYQLVQAFDFWTLYSKHKVICQVGGNDQWGNISAGIDLIHRLSQVSPSNMPNVKPFGFTVPLLTNSAGQKLGKSVGNSLWLDPQMTSPFDFYQECHFVAIGTNPYSSSFVLLPLSYISHLTERHHNSPEERLAQKSLAKEVTALVHGREILKRVEKATSILFSGNESLENSPETTSEDLLDAFKDDERLVRIHRGEILSKSVSSIMKENQLAPSKSQAEQLIANGGIHINNQMITDVRAVISQQMIDGQKLLILRYGKNKFLILYLI</sequence>
<dbReference type="InterPro" id="IPR036986">
    <property type="entry name" value="S4_RNA-bd_sf"/>
</dbReference>
<keyword evidence="7 11" id="KW-0030">Aminoacyl-tRNA synthetase</keyword>
<protein>
    <recommendedName>
        <fullName evidence="1 11">Tyrosine--tRNA ligase</fullName>
        <ecNumber evidence="1 11">6.1.1.1</ecNumber>
    </recommendedName>
    <alternativeName>
        <fullName evidence="8 11">Tyrosyl-tRNA synthetase</fullName>
    </alternativeName>
</protein>
<evidence type="ECO:0000256" key="11">
    <source>
        <dbReference type="RuleBase" id="RU361234"/>
    </source>
</evidence>
<keyword evidence="14" id="KW-1185">Reference proteome</keyword>
<dbReference type="GO" id="GO:0004831">
    <property type="term" value="F:tyrosine-tRNA ligase activity"/>
    <property type="evidence" value="ECO:0007669"/>
    <property type="project" value="UniProtKB-EC"/>
</dbReference>
<dbReference type="GO" id="GO:0005739">
    <property type="term" value="C:mitochondrion"/>
    <property type="evidence" value="ECO:0007669"/>
    <property type="project" value="TreeGrafter"/>
</dbReference>
<comment type="similarity">
    <text evidence="11">Belongs to the class-I aminoacyl-tRNA synthetase family.</text>
</comment>
<evidence type="ECO:0000256" key="2">
    <source>
        <dbReference type="ARBA" id="ARBA00022598"/>
    </source>
</evidence>
<organism evidence="13 14">
    <name type="scientific">Neolecta irregularis (strain DAH-3)</name>
    <dbReference type="NCBI Taxonomy" id="1198029"/>
    <lineage>
        <taxon>Eukaryota</taxon>
        <taxon>Fungi</taxon>
        <taxon>Dikarya</taxon>
        <taxon>Ascomycota</taxon>
        <taxon>Taphrinomycotina</taxon>
        <taxon>Neolectales</taxon>
        <taxon>Neolectaceae</taxon>
        <taxon>Neolecta</taxon>
    </lineage>
</organism>
<dbReference type="Gene3D" id="3.10.290.10">
    <property type="entry name" value="RNA-binding S4 domain"/>
    <property type="match status" value="1"/>
</dbReference>
<evidence type="ECO:0000256" key="10">
    <source>
        <dbReference type="PROSITE-ProRule" id="PRU00182"/>
    </source>
</evidence>
<dbReference type="AlphaFoldDB" id="A0A1U7LR37"/>
<dbReference type="PANTHER" id="PTHR11766">
    <property type="entry name" value="TYROSYL-TRNA SYNTHETASE"/>
    <property type="match status" value="1"/>
</dbReference>
<evidence type="ECO:0000256" key="7">
    <source>
        <dbReference type="ARBA" id="ARBA00023146"/>
    </source>
</evidence>
<dbReference type="EC" id="6.1.1.1" evidence="1 11"/>
<dbReference type="InterPro" id="IPR002307">
    <property type="entry name" value="Tyr-tRNA-ligase"/>
</dbReference>
<dbReference type="GO" id="GO:0006437">
    <property type="term" value="P:tyrosyl-tRNA aminoacylation"/>
    <property type="evidence" value="ECO:0007669"/>
    <property type="project" value="InterPro"/>
</dbReference>
<dbReference type="GO" id="GO:0005524">
    <property type="term" value="F:ATP binding"/>
    <property type="evidence" value="ECO:0007669"/>
    <property type="project" value="UniProtKB-KW"/>
</dbReference>
<dbReference type="InterPro" id="IPR002305">
    <property type="entry name" value="aa-tRNA-synth_Ic"/>
</dbReference>
<dbReference type="CDD" id="cd00805">
    <property type="entry name" value="TyrRS_core"/>
    <property type="match status" value="1"/>
</dbReference>
<proteinExistence type="inferred from homology"/>
<evidence type="ECO:0000313" key="13">
    <source>
        <dbReference type="EMBL" id="OLL25043.1"/>
    </source>
</evidence>
<dbReference type="NCBIfam" id="TIGR00234">
    <property type="entry name" value="tyrS"/>
    <property type="match status" value="1"/>
</dbReference>
<keyword evidence="5 10" id="KW-0694">RNA-binding</keyword>
<dbReference type="Pfam" id="PF22421">
    <property type="entry name" value="SYY_C-terminal"/>
    <property type="match status" value="1"/>
</dbReference>
<name>A0A1U7LR37_NEOID</name>
<keyword evidence="4 11" id="KW-0067">ATP-binding</keyword>
<evidence type="ECO:0000256" key="5">
    <source>
        <dbReference type="ARBA" id="ARBA00022884"/>
    </source>
</evidence>
<keyword evidence="2 11" id="KW-0436">Ligase</keyword>
<dbReference type="InterPro" id="IPR054608">
    <property type="entry name" value="SYY-like_C"/>
</dbReference>